<organism evidence="1 2">
    <name type="scientific">Armillaria luteobubalina</name>
    <dbReference type="NCBI Taxonomy" id="153913"/>
    <lineage>
        <taxon>Eukaryota</taxon>
        <taxon>Fungi</taxon>
        <taxon>Dikarya</taxon>
        <taxon>Basidiomycota</taxon>
        <taxon>Agaricomycotina</taxon>
        <taxon>Agaricomycetes</taxon>
        <taxon>Agaricomycetidae</taxon>
        <taxon>Agaricales</taxon>
        <taxon>Marasmiineae</taxon>
        <taxon>Physalacriaceae</taxon>
        <taxon>Armillaria</taxon>
    </lineage>
</organism>
<dbReference type="AlphaFoldDB" id="A0AA39PY86"/>
<proteinExistence type="predicted"/>
<reference evidence="1" key="1">
    <citation type="submission" date="2023-06" db="EMBL/GenBank/DDBJ databases">
        <authorList>
            <consortium name="Lawrence Berkeley National Laboratory"/>
            <person name="Ahrendt S."/>
            <person name="Sahu N."/>
            <person name="Indic B."/>
            <person name="Wong-Bajracharya J."/>
            <person name="Merenyi Z."/>
            <person name="Ke H.-M."/>
            <person name="Monk M."/>
            <person name="Kocsube S."/>
            <person name="Drula E."/>
            <person name="Lipzen A."/>
            <person name="Balint B."/>
            <person name="Henrissat B."/>
            <person name="Andreopoulos B."/>
            <person name="Martin F.M."/>
            <person name="Harder C.B."/>
            <person name="Rigling D."/>
            <person name="Ford K.L."/>
            <person name="Foster G.D."/>
            <person name="Pangilinan J."/>
            <person name="Papanicolaou A."/>
            <person name="Barry K."/>
            <person name="LaButti K."/>
            <person name="Viragh M."/>
            <person name="Koriabine M."/>
            <person name="Yan M."/>
            <person name="Riley R."/>
            <person name="Champramary S."/>
            <person name="Plett K.L."/>
            <person name="Tsai I.J."/>
            <person name="Slot J."/>
            <person name="Sipos G."/>
            <person name="Plett J."/>
            <person name="Nagy L.G."/>
            <person name="Grigoriev I.V."/>
        </authorList>
    </citation>
    <scope>NUCLEOTIDE SEQUENCE</scope>
    <source>
        <strain evidence="1">HWK02</strain>
    </source>
</reference>
<dbReference type="Proteomes" id="UP001175228">
    <property type="component" value="Unassembled WGS sequence"/>
</dbReference>
<dbReference type="EMBL" id="JAUEPU010000028">
    <property type="protein sequence ID" value="KAK0492802.1"/>
    <property type="molecule type" value="Genomic_DNA"/>
</dbReference>
<name>A0AA39PY86_9AGAR</name>
<gene>
    <name evidence="1" type="ORF">EDD18DRAFT_1182756</name>
</gene>
<comment type="caution">
    <text evidence="1">The sequence shown here is derived from an EMBL/GenBank/DDBJ whole genome shotgun (WGS) entry which is preliminary data.</text>
</comment>
<evidence type="ECO:0000313" key="2">
    <source>
        <dbReference type="Proteomes" id="UP001175228"/>
    </source>
</evidence>
<protein>
    <submittedName>
        <fullName evidence="1">Uncharacterized protein</fullName>
    </submittedName>
</protein>
<accession>A0AA39PY86</accession>
<evidence type="ECO:0000313" key="1">
    <source>
        <dbReference type="EMBL" id="KAK0492802.1"/>
    </source>
</evidence>
<keyword evidence="2" id="KW-1185">Reference proteome</keyword>
<sequence>MPSENVDPRDLEGDPRLHWWHSWAPWFALVLSTSKLVYETEGEYTELTLSLLPAMKFREQDTDPSPYAYIEGDVHPQGALVEPEQLKPTFPNSGRKKLMENCILPILDILDVELESFYFAVMPKFVLTTYQIIGSVHLLSGGILPRYTVSGFLGVVLAYMHCMLKSLRYVHSKNIIHRVRQQPVKGSA</sequence>